<evidence type="ECO:0000256" key="1">
    <source>
        <dbReference type="SAM" id="MobiDB-lite"/>
    </source>
</evidence>
<sequence length="115" mass="12844">MNIEKARSQNQEVVPLVARMAEEFRYHEILLASIIAKWELAGDSYNFDDNLSNAVDTFTKAILTINNIQPGLKDRFPSVSATESAVSSEATVSPQPNMPDTFQSTPGTRPRRIIY</sequence>
<organism evidence="2 3">
    <name type="scientific">Candidatus Curtissbacteria bacterium RIFCSPHIGHO2_02_FULL_40_17</name>
    <dbReference type="NCBI Taxonomy" id="1797715"/>
    <lineage>
        <taxon>Bacteria</taxon>
        <taxon>Candidatus Curtissiibacteriota</taxon>
    </lineage>
</organism>
<feature type="compositionally biased region" description="Polar residues" evidence="1">
    <location>
        <begin position="94"/>
        <end position="107"/>
    </location>
</feature>
<dbReference type="Proteomes" id="UP000178492">
    <property type="component" value="Unassembled WGS sequence"/>
</dbReference>
<reference evidence="2 3" key="1">
    <citation type="journal article" date="2016" name="Nat. Commun.">
        <title>Thousands of microbial genomes shed light on interconnected biogeochemical processes in an aquifer system.</title>
        <authorList>
            <person name="Anantharaman K."/>
            <person name="Brown C.T."/>
            <person name="Hug L.A."/>
            <person name="Sharon I."/>
            <person name="Castelle C.J."/>
            <person name="Probst A.J."/>
            <person name="Thomas B.C."/>
            <person name="Singh A."/>
            <person name="Wilkins M.J."/>
            <person name="Karaoz U."/>
            <person name="Brodie E.L."/>
            <person name="Williams K.H."/>
            <person name="Hubbard S.S."/>
            <person name="Banfield J.F."/>
        </authorList>
    </citation>
    <scope>NUCLEOTIDE SEQUENCE [LARGE SCALE GENOMIC DNA]</scope>
</reference>
<dbReference type="AlphaFoldDB" id="A0A1F5GHJ8"/>
<proteinExistence type="predicted"/>
<dbReference type="EMBL" id="MFBE01000017">
    <property type="protein sequence ID" value="OGD91287.1"/>
    <property type="molecule type" value="Genomic_DNA"/>
</dbReference>
<protein>
    <submittedName>
        <fullName evidence="2">Uncharacterized protein</fullName>
    </submittedName>
</protein>
<feature type="region of interest" description="Disordered" evidence="1">
    <location>
        <begin position="88"/>
        <end position="115"/>
    </location>
</feature>
<accession>A0A1F5GHJ8</accession>
<evidence type="ECO:0000313" key="2">
    <source>
        <dbReference type="EMBL" id="OGD91287.1"/>
    </source>
</evidence>
<comment type="caution">
    <text evidence="2">The sequence shown here is derived from an EMBL/GenBank/DDBJ whole genome shotgun (WGS) entry which is preliminary data.</text>
</comment>
<evidence type="ECO:0000313" key="3">
    <source>
        <dbReference type="Proteomes" id="UP000178492"/>
    </source>
</evidence>
<gene>
    <name evidence="2" type="ORF">A3D81_02380</name>
</gene>
<name>A0A1F5GHJ8_9BACT</name>